<feature type="non-terminal residue" evidence="1">
    <location>
        <position position="1"/>
    </location>
</feature>
<organism evidence="1 2">
    <name type="scientific">Trichinella pseudospiralis</name>
    <name type="common">Parasitic roundworm</name>
    <dbReference type="NCBI Taxonomy" id="6337"/>
    <lineage>
        <taxon>Eukaryota</taxon>
        <taxon>Metazoa</taxon>
        <taxon>Ecdysozoa</taxon>
        <taxon>Nematoda</taxon>
        <taxon>Enoplea</taxon>
        <taxon>Dorylaimia</taxon>
        <taxon>Trichinellida</taxon>
        <taxon>Trichinellidae</taxon>
        <taxon>Trichinella</taxon>
    </lineage>
</organism>
<gene>
    <name evidence="1" type="ORF">T4A_14068</name>
</gene>
<dbReference type="Proteomes" id="UP000054632">
    <property type="component" value="Unassembled WGS sequence"/>
</dbReference>
<accession>A0A0V1AN30</accession>
<dbReference type="AlphaFoldDB" id="A0A0V1AN30"/>
<sequence length="56" mass="6560">LHAMCWCFCYTNVECPKRGFYQISPKIIDCGILDIHIILKQALLGVRLKKLFYKTI</sequence>
<proteinExistence type="predicted"/>
<name>A0A0V1AN30_TRIPS</name>
<feature type="non-terminal residue" evidence="1">
    <location>
        <position position="56"/>
    </location>
</feature>
<comment type="caution">
    <text evidence="1">The sequence shown here is derived from an EMBL/GenBank/DDBJ whole genome shotgun (WGS) entry which is preliminary data.</text>
</comment>
<protein>
    <submittedName>
        <fullName evidence="1">Uncharacterized protein</fullName>
    </submittedName>
</protein>
<evidence type="ECO:0000313" key="1">
    <source>
        <dbReference type="EMBL" id="KRY26192.1"/>
    </source>
</evidence>
<evidence type="ECO:0000313" key="2">
    <source>
        <dbReference type="Proteomes" id="UP000054632"/>
    </source>
</evidence>
<reference evidence="1 2" key="1">
    <citation type="submission" date="2015-01" db="EMBL/GenBank/DDBJ databases">
        <title>Evolution of Trichinella species and genotypes.</title>
        <authorList>
            <person name="Korhonen P.K."/>
            <person name="Edoardo P."/>
            <person name="Giuseppe L.R."/>
            <person name="Gasser R.B."/>
        </authorList>
    </citation>
    <scope>NUCLEOTIDE SEQUENCE [LARGE SCALE GENOMIC DNA]</scope>
    <source>
        <strain evidence="1">ISS13</strain>
    </source>
</reference>
<dbReference type="EMBL" id="JYDR01005701">
    <property type="protein sequence ID" value="KRY26192.1"/>
    <property type="molecule type" value="Genomic_DNA"/>
</dbReference>